<evidence type="ECO:0000256" key="2">
    <source>
        <dbReference type="ARBA" id="ARBA00022801"/>
    </source>
</evidence>
<dbReference type="GO" id="GO:0004553">
    <property type="term" value="F:hydrolase activity, hydrolyzing O-glycosyl compounds"/>
    <property type="evidence" value="ECO:0007669"/>
    <property type="project" value="InterPro"/>
</dbReference>
<dbReference type="SUPFAM" id="SSF75005">
    <property type="entry name" value="Arabinanase/levansucrase/invertase"/>
    <property type="match status" value="1"/>
</dbReference>
<protein>
    <submittedName>
        <fullName evidence="5">Uncharacterized protein</fullName>
    </submittedName>
</protein>
<sequence length="319" mass="37133">MMIYKNGVKILDDNGEVLHAHGGQIFLHEGTYYWIGEDRRKRNKVSCYSSRDLLTWRFCNHILTLDSPIKKHYVRTSHDLEIEGQEACIGNGCNIERPKVIYNERTKQFVMWMHWEKPADYSEARCAIAVCDRVDGDYEYLGSFNPIGNMSRDCTLYKDDNGIAYFISSSRNNADIKIYRLSQDYLSVDKEVRTLWPGQYREAPTVFKRNGLYYMLTSACTGWDPNQSCYSYSDKIDGDWSGLIPIGDDTTYRSQPTCVLPIKQKDKEKTVYYYIGDRWGGQGDSYYESTYVILPMDFMDDKNVKMDYKEDVTINTDIS</sequence>
<dbReference type="PANTHER" id="PTHR22925">
    <property type="entry name" value="GLYCOSYL HYDROLASE 43 FAMILY MEMBER"/>
    <property type="match status" value="1"/>
</dbReference>
<proteinExistence type="inferred from homology"/>
<dbReference type="AlphaFoldDB" id="A0A9W5Y8V2"/>
<dbReference type="InterPro" id="IPR006710">
    <property type="entry name" value="Glyco_hydro_43"/>
</dbReference>
<evidence type="ECO:0000256" key="1">
    <source>
        <dbReference type="ARBA" id="ARBA00009865"/>
    </source>
</evidence>
<dbReference type="CDD" id="cd18822">
    <property type="entry name" value="GH43_CtGH43-like"/>
    <property type="match status" value="1"/>
</dbReference>
<evidence type="ECO:0000256" key="3">
    <source>
        <dbReference type="ARBA" id="ARBA00023295"/>
    </source>
</evidence>
<evidence type="ECO:0000313" key="5">
    <source>
        <dbReference type="EMBL" id="GKX29362.1"/>
    </source>
</evidence>
<reference evidence="5" key="1">
    <citation type="submission" date="2022-06" db="EMBL/GenBank/DDBJ databases">
        <title>Vallitalea longa sp. nov., an anaerobic bacterium isolated from marine sediment.</title>
        <authorList>
            <person name="Hirano S."/>
            <person name="Terahara T."/>
            <person name="Mori K."/>
            <person name="Hamada M."/>
            <person name="Matsumoto R."/>
            <person name="Kobayashi T."/>
        </authorList>
    </citation>
    <scope>NUCLEOTIDE SEQUENCE</scope>
    <source>
        <strain evidence="5">SH18-1</strain>
    </source>
</reference>
<evidence type="ECO:0000313" key="6">
    <source>
        <dbReference type="Proteomes" id="UP001144256"/>
    </source>
</evidence>
<evidence type="ECO:0000256" key="4">
    <source>
        <dbReference type="RuleBase" id="RU361187"/>
    </source>
</evidence>
<keyword evidence="2 4" id="KW-0378">Hydrolase</keyword>
<dbReference type="Gene3D" id="2.115.10.20">
    <property type="entry name" value="Glycosyl hydrolase domain, family 43"/>
    <property type="match status" value="1"/>
</dbReference>
<dbReference type="RefSeq" id="WP_281814816.1">
    <property type="nucleotide sequence ID" value="NZ_BRLB01000003.1"/>
</dbReference>
<organism evidence="5 6">
    <name type="scientific">Vallitalea longa</name>
    <dbReference type="NCBI Taxonomy" id="2936439"/>
    <lineage>
        <taxon>Bacteria</taxon>
        <taxon>Bacillati</taxon>
        <taxon>Bacillota</taxon>
        <taxon>Clostridia</taxon>
        <taxon>Lachnospirales</taxon>
        <taxon>Vallitaleaceae</taxon>
        <taxon>Vallitalea</taxon>
    </lineage>
</organism>
<gene>
    <name evidence="5" type="ORF">SH1V18_18420</name>
</gene>
<dbReference type="EMBL" id="BRLB01000003">
    <property type="protein sequence ID" value="GKX29362.1"/>
    <property type="molecule type" value="Genomic_DNA"/>
</dbReference>
<comment type="caution">
    <text evidence="5">The sequence shown here is derived from an EMBL/GenBank/DDBJ whole genome shotgun (WGS) entry which is preliminary data.</text>
</comment>
<comment type="similarity">
    <text evidence="1 4">Belongs to the glycosyl hydrolase 43 family.</text>
</comment>
<dbReference type="PANTHER" id="PTHR22925:SF3">
    <property type="entry name" value="GLYCOSYL HYDROLASE FAMILY PROTEIN 43"/>
    <property type="match status" value="1"/>
</dbReference>
<keyword evidence="6" id="KW-1185">Reference proteome</keyword>
<dbReference type="Pfam" id="PF04616">
    <property type="entry name" value="Glyco_hydro_43"/>
    <property type="match status" value="1"/>
</dbReference>
<accession>A0A9W5Y8V2</accession>
<dbReference type="InterPro" id="IPR023296">
    <property type="entry name" value="Glyco_hydro_beta-prop_sf"/>
</dbReference>
<name>A0A9W5Y8V2_9FIRM</name>
<dbReference type="GO" id="GO:0005975">
    <property type="term" value="P:carbohydrate metabolic process"/>
    <property type="evidence" value="ECO:0007669"/>
    <property type="project" value="InterPro"/>
</dbReference>
<keyword evidence="3 4" id="KW-0326">Glycosidase</keyword>
<dbReference type="Proteomes" id="UP001144256">
    <property type="component" value="Unassembled WGS sequence"/>
</dbReference>